<evidence type="ECO:0000259" key="7">
    <source>
        <dbReference type="PROSITE" id="PS50011"/>
    </source>
</evidence>
<proteinExistence type="predicted"/>
<dbReference type="PROSITE" id="PS00109">
    <property type="entry name" value="PROTEIN_KINASE_TYR"/>
    <property type="match status" value="1"/>
</dbReference>
<dbReference type="EMBL" id="AP023359">
    <property type="protein sequence ID" value="BCJ63612.1"/>
    <property type="molecule type" value="Genomic_DNA"/>
</dbReference>
<evidence type="ECO:0000256" key="5">
    <source>
        <dbReference type="ARBA" id="ARBA00022777"/>
    </source>
</evidence>
<reference evidence="8" key="1">
    <citation type="submission" date="2020-08" db="EMBL/GenBank/DDBJ databases">
        <title>Whole genome shotgun sequence of Polymorphospora rubra NBRC 101157.</title>
        <authorList>
            <person name="Komaki H."/>
            <person name="Tamura T."/>
        </authorList>
    </citation>
    <scope>NUCLEOTIDE SEQUENCE</scope>
    <source>
        <strain evidence="8">NBRC 101157</strain>
    </source>
</reference>
<keyword evidence="5" id="KW-0418">Kinase</keyword>
<evidence type="ECO:0000256" key="6">
    <source>
        <dbReference type="ARBA" id="ARBA00022840"/>
    </source>
</evidence>
<dbReference type="CDD" id="cd14014">
    <property type="entry name" value="STKc_PknB_like"/>
    <property type="match status" value="1"/>
</dbReference>
<dbReference type="SUPFAM" id="SSF56112">
    <property type="entry name" value="Protein kinase-like (PK-like)"/>
    <property type="match status" value="1"/>
</dbReference>
<dbReference type="PROSITE" id="PS50011">
    <property type="entry name" value="PROTEIN_KINASE_DOM"/>
    <property type="match status" value="1"/>
</dbReference>
<keyword evidence="6" id="KW-0067">ATP-binding</keyword>
<organism evidence="8 9">
    <name type="scientific">Polymorphospora rubra</name>
    <dbReference type="NCBI Taxonomy" id="338584"/>
    <lineage>
        <taxon>Bacteria</taxon>
        <taxon>Bacillati</taxon>
        <taxon>Actinomycetota</taxon>
        <taxon>Actinomycetes</taxon>
        <taxon>Micromonosporales</taxon>
        <taxon>Micromonosporaceae</taxon>
        <taxon>Polymorphospora</taxon>
    </lineage>
</organism>
<dbReference type="GO" id="GO:0005524">
    <property type="term" value="F:ATP binding"/>
    <property type="evidence" value="ECO:0007669"/>
    <property type="project" value="UniProtKB-KW"/>
</dbReference>
<dbReference type="Pfam" id="PF00069">
    <property type="entry name" value="Pkinase"/>
    <property type="match status" value="1"/>
</dbReference>
<dbReference type="InterPro" id="IPR008266">
    <property type="entry name" value="Tyr_kinase_AS"/>
</dbReference>
<sequence>MGTALVRRYVLLGPIARGGVSMVYQAVDTHSAENRAVKVLAPAIADNPRARGNVRREAIITDRLRHPSVPRVYDYGDAPLPDGTLLPYVVLELLSGLPLAVRLASGPLPWREAVRIAATVADVLAVAHRRGVVHGDVRPENVMVTRAGIKIIDFGLATTVDTPAPRGPGAGQPADDVYALGVLLYQMVTGRSPYPGVRAGGPPTAVRLPALAPAPVLAVPGLPPEIADLCRACMAKRAADRPTSTAVALALWSIPDGARAAVPVARRRIPLPSA</sequence>
<keyword evidence="2" id="KW-0723">Serine/threonine-protein kinase</keyword>
<dbReference type="InterPro" id="IPR000719">
    <property type="entry name" value="Prot_kinase_dom"/>
</dbReference>
<evidence type="ECO:0000313" key="8">
    <source>
        <dbReference type="EMBL" id="BCJ63612.1"/>
    </source>
</evidence>
<accession>A0A810MRQ0</accession>
<gene>
    <name evidence="8" type="ORF">Prubr_06330</name>
</gene>
<name>A0A810MRQ0_9ACTN</name>
<evidence type="ECO:0000256" key="2">
    <source>
        <dbReference type="ARBA" id="ARBA00022527"/>
    </source>
</evidence>
<keyword evidence="9" id="KW-1185">Reference proteome</keyword>
<dbReference type="InterPro" id="IPR011009">
    <property type="entry name" value="Kinase-like_dom_sf"/>
</dbReference>
<dbReference type="PANTHER" id="PTHR43289:SF6">
    <property type="entry name" value="SERINE_THREONINE-PROTEIN KINASE NEKL-3"/>
    <property type="match status" value="1"/>
</dbReference>
<protein>
    <recommendedName>
        <fullName evidence="1">non-specific serine/threonine protein kinase</fullName>
        <ecNumber evidence="1">2.7.11.1</ecNumber>
    </recommendedName>
</protein>
<dbReference type="Gene3D" id="3.30.200.20">
    <property type="entry name" value="Phosphorylase Kinase, domain 1"/>
    <property type="match status" value="1"/>
</dbReference>
<keyword evidence="4" id="KW-0547">Nucleotide-binding</keyword>
<keyword evidence="3" id="KW-0808">Transferase</keyword>
<dbReference type="AlphaFoldDB" id="A0A810MRQ0"/>
<evidence type="ECO:0000256" key="3">
    <source>
        <dbReference type="ARBA" id="ARBA00022679"/>
    </source>
</evidence>
<evidence type="ECO:0000256" key="4">
    <source>
        <dbReference type="ARBA" id="ARBA00022741"/>
    </source>
</evidence>
<dbReference type="PANTHER" id="PTHR43289">
    <property type="entry name" value="MITOGEN-ACTIVATED PROTEIN KINASE KINASE KINASE 20-RELATED"/>
    <property type="match status" value="1"/>
</dbReference>
<dbReference type="Proteomes" id="UP000680866">
    <property type="component" value="Chromosome"/>
</dbReference>
<dbReference type="Gene3D" id="1.10.510.10">
    <property type="entry name" value="Transferase(Phosphotransferase) domain 1"/>
    <property type="match status" value="1"/>
</dbReference>
<evidence type="ECO:0000256" key="1">
    <source>
        <dbReference type="ARBA" id="ARBA00012513"/>
    </source>
</evidence>
<dbReference type="KEGG" id="pry:Prubr_06330"/>
<dbReference type="EC" id="2.7.11.1" evidence="1"/>
<dbReference type="GO" id="GO:0004674">
    <property type="term" value="F:protein serine/threonine kinase activity"/>
    <property type="evidence" value="ECO:0007669"/>
    <property type="project" value="UniProtKB-KW"/>
</dbReference>
<feature type="domain" description="Protein kinase" evidence="7">
    <location>
        <begin position="9"/>
        <end position="253"/>
    </location>
</feature>
<evidence type="ECO:0000313" key="9">
    <source>
        <dbReference type="Proteomes" id="UP000680866"/>
    </source>
</evidence>